<feature type="compositionally biased region" description="Low complexity" evidence="1">
    <location>
        <begin position="604"/>
        <end position="627"/>
    </location>
</feature>
<feature type="region of interest" description="Disordered" evidence="1">
    <location>
        <begin position="670"/>
        <end position="692"/>
    </location>
</feature>
<evidence type="ECO:0000256" key="1">
    <source>
        <dbReference type="SAM" id="MobiDB-lite"/>
    </source>
</evidence>
<dbReference type="Proteomes" id="UP000076532">
    <property type="component" value="Unassembled WGS sequence"/>
</dbReference>
<sequence>MASPGSNLTTTRINRLLRPLRNKCNSLAELPSSSAAGAPKATYSSSAKGWSINDRPPLAMLQPARPGGLRPLTEDCMRTMELARRIFAVRDCFKNIIQVSFNAGGKSSIRRDRQSIPSLAEFCSMVIGSTIQDEFDTFSAKGRDDSDFMGEDEVLDIANEIYEAVPTHYRRWTTVSHALQMILNICPHHPTLLALLIEACCYVNLVRESHTLLHTLLSMAISSSPTSPSPLSHPAHSSYLIDLCATWVGTSEASAVGARSFRTRLTFTSILVDVLENSGISDAWTCRAVTTFARANRKTEYSSFLYITTALARSISQDGQTSLTHGEGKSGHNQHFIAAYRRLNKWVIQIIDDQWDQTKSADLDTEALTNLLACAHQSNLHHALPQLEDPELSNNIITLASCCLAKASSAQPRRDGEALACVSILTEVTPIPSTFHVLISLILGDEASSSNEWHNLVITSLHDHASVLRAHKFLKLEASLWACVVRMLEGDSYVPPSPHCDVEMLRELATEAVDEAESRCFGTARSLPATPAASHLGKKRPAKSPHGEWEWEDMVGSWIRRSPVVKRPKLQASQSAVDTQRTLRSANTTWKHARHSFPARKHPTSASSISSASRTSTSSVSEAVTEPSVDEEKRTTGIKLPQISKAPCIRNFASILADAQTNVTVLHRRTSWSGPQPQKNIEPVTPYRPRRTHSPREEVFIPPAHEDTFGSMPSDDSMDLFTCNQSSPLTCK</sequence>
<organism evidence="2 3">
    <name type="scientific">Athelia psychrophila</name>
    <dbReference type="NCBI Taxonomy" id="1759441"/>
    <lineage>
        <taxon>Eukaryota</taxon>
        <taxon>Fungi</taxon>
        <taxon>Dikarya</taxon>
        <taxon>Basidiomycota</taxon>
        <taxon>Agaricomycotina</taxon>
        <taxon>Agaricomycetes</taxon>
        <taxon>Agaricomycetidae</taxon>
        <taxon>Atheliales</taxon>
        <taxon>Atheliaceae</taxon>
        <taxon>Athelia</taxon>
    </lineage>
</organism>
<name>A0A166X109_9AGAM</name>
<gene>
    <name evidence="2" type="ORF">FIBSPDRAFT_5414</name>
</gene>
<reference evidence="2 3" key="1">
    <citation type="journal article" date="2016" name="Mol. Biol. Evol.">
        <title>Comparative Genomics of Early-Diverging Mushroom-Forming Fungi Provides Insights into the Origins of Lignocellulose Decay Capabilities.</title>
        <authorList>
            <person name="Nagy L.G."/>
            <person name="Riley R."/>
            <person name="Tritt A."/>
            <person name="Adam C."/>
            <person name="Daum C."/>
            <person name="Floudas D."/>
            <person name="Sun H."/>
            <person name="Yadav J.S."/>
            <person name="Pangilinan J."/>
            <person name="Larsson K.H."/>
            <person name="Matsuura K."/>
            <person name="Barry K."/>
            <person name="Labutti K."/>
            <person name="Kuo R."/>
            <person name="Ohm R.A."/>
            <person name="Bhattacharya S.S."/>
            <person name="Shirouzu T."/>
            <person name="Yoshinaga Y."/>
            <person name="Martin F.M."/>
            <person name="Grigoriev I.V."/>
            <person name="Hibbett D.S."/>
        </authorList>
    </citation>
    <scope>NUCLEOTIDE SEQUENCE [LARGE SCALE GENOMIC DNA]</scope>
    <source>
        <strain evidence="2 3">CBS 109695</strain>
    </source>
</reference>
<feature type="compositionally biased region" description="Polar residues" evidence="1">
    <location>
        <begin position="571"/>
        <end position="590"/>
    </location>
</feature>
<accession>A0A166X109</accession>
<dbReference type="AlphaFoldDB" id="A0A166X109"/>
<evidence type="ECO:0000313" key="3">
    <source>
        <dbReference type="Proteomes" id="UP000076532"/>
    </source>
</evidence>
<proteinExistence type="predicted"/>
<evidence type="ECO:0000313" key="2">
    <source>
        <dbReference type="EMBL" id="KZP34316.1"/>
    </source>
</evidence>
<feature type="region of interest" description="Disordered" evidence="1">
    <location>
        <begin position="570"/>
        <end position="636"/>
    </location>
</feature>
<keyword evidence="3" id="KW-1185">Reference proteome</keyword>
<dbReference type="OrthoDB" id="3158032at2759"/>
<feature type="compositionally biased region" description="Basic residues" evidence="1">
    <location>
        <begin position="591"/>
        <end position="603"/>
    </location>
</feature>
<protein>
    <submittedName>
        <fullName evidence="2">Uncharacterized protein</fullName>
    </submittedName>
</protein>
<dbReference type="EMBL" id="KV417480">
    <property type="protein sequence ID" value="KZP34316.1"/>
    <property type="molecule type" value="Genomic_DNA"/>
</dbReference>